<keyword evidence="3" id="KW-1185">Reference proteome</keyword>
<keyword evidence="1" id="KW-0472">Membrane</keyword>
<sequence>MATKTTFSINSKTITKAFQDLFDSFKSSRLKVSSKNGQEYLNISLLLAVIIGIFLPVAFVVLIILTLVCSLQLAILQEDKQEEEKQKMIELK</sequence>
<name>A0A363NNA6_9SPHI</name>
<evidence type="ECO:0000313" key="3">
    <source>
        <dbReference type="Proteomes" id="UP000250831"/>
    </source>
</evidence>
<dbReference type="OrthoDB" id="712827at2"/>
<dbReference type="RefSeq" id="WP_108636370.1">
    <property type="nucleotide sequence ID" value="NZ_QCXX01000008.1"/>
</dbReference>
<feature type="transmembrane region" description="Helical" evidence="1">
    <location>
        <begin position="43"/>
        <end position="76"/>
    </location>
</feature>
<proteinExistence type="predicted"/>
<keyword evidence="1" id="KW-0812">Transmembrane</keyword>
<dbReference type="Proteomes" id="UP000250831">
    <property type="component" value="Unassembled WGS sequence"/>
</dbReference>
<reference evidence="2 3" key="1">
    <citation type="submission" date="2018-04" db="EMBL/GenBank/DDBJ databases">
        <title>Sphingobacterium sp. M46 Genome.</title>
        <authorList>
            <person name="Cheng J."/>
            <person name="Li Y."/>
        </authorList>
    </citation>
    <scope>NUCLEOTIDE SEQUENCE [LARGE SCALE GENOMIC DNA]</scope>
    <source>
        <strain evidence="2 3">M46</strain>
    </source>
</reference>
<dbReference type="EMBL" id="QCXX01000008">
    <property type="protein sequence ID" value="PUV22141.1"/>
    <property type="molecule type" value="Genomic_DNA"/>
</dbReference>
<evidence type="ECO:0000313" key="2">
    <source>
        <dbReference type="EMBL" id="PUV22141.1"/>
    </source>
</evidence>
<comment type="caution">
    <text evidence="2">The sequence shown here is derived from an EMBL/GenBank/DDBJ whole genome shotgun (WGS) entry which is preliminary data.</text>
</comment>
<accession>A0A363NNA6</accession>
<gene>
    <name evidence="2" type="ORF">DCO56_24770</name>
</gene>
<dbReference type="AlphaFoldDB" id="A0A363NNA6"/>
<organism evidence="2 3">
    <name type="scientific">Sphingobacterium athyrii</name>
    <dbReference type="NCBI Taxonomy" id="2152717"/>
    <lineage>
        <taxon>Bacteria</taxon>
        <taxon>Pseudomonadati</taxon>
        <taxon>Bacteroidota</taxon>
        <taxon>Sphingobacteriia</taxon>
        <taxon>Sphingobacteriales</taxon>
        <taxon>Sphingobacteriaceae</taxon>
        <taxon>Sphingobacterium</taxon>
    </lineage>
</organism>
<evidence type="ECO:0000256" key="1">
    <source>
        <dbReference type="SAM" id="Phobius"/>
    </source>
</evidence>
<keyword evidence="1" id="KW-1133">Transmembrane helix</keyword>
<protein>
    <submittedName>
        <fullName evidence="2">Uncharacterized protein</fullName>
    </submittedName>
</protein>